<protein>
    <submittedName>
        <fullName evidence="1">Uncharacterized protein</fullName>
    </submittedName>
</protein>
<proteinExistence type="predicted"/>
<evidence type="ECO:0000313" key="1">
    <source>
        <dbReference type="EMBL" id="MPC52405.1"/>
    </source>
</evidence>
<dbReference type="AlphaFoldDB" id="A0A5B7G4T0"/>
<gene>
    <name evidence="1" type="ORF">E2C01_046273</name>
</gene>
<reference evidence="1 2" key="1">
    <citation type="submission" date="2019-05" db="EMBL/GenBank/DDBJ databases">
        <title>Another draft genome of Portunus trituberculatus and its Hox gene families provides insights of decapod evolution.</title>
        <authorList>
            <person name="Jeong J.-H."/>
            <person name="Song I."/>
            <person name="Kim S."/>
            <person name="Choi T."/>
            <person name="Kim D."/>
            <person name="Ryu S."/>
            <person name="Kim W."/>
        </authorList>
    </citation>
    <scope>NUCLEOTIDE SEQUENCE [LARGE SCALE GENOMIC DNA]</scope>
    <source>
        <tissue evidence="1">Muscle</tissue>
    </source>
</reference>
<accession>A0A5B7G4T0</accession>
<evidence type="ECO:0000313" key="2">
    <source>
        <dbReference type="Proteomes" id="UP000324222"/>
    </source>
</evidence>
<name>A0A5B7G4T0_PORTR</name>
<sequence>MRLQHNDEEGGVMQGQVVAVTGEVGQGGREWLRRALPASLRPVLTSRLALIIFAGNTTTPPPDDAAAARLSFSHSLTPVTRPPN</sequence>
<dbReference type="EMBL" id="VSRR010010855">
    <property type="protein sequence ID" value="MPC52405.1"/>
    <property type="molecule type" value="Genomic_DNA"/>
</dbReference>
<keyword evidence="2" id="KW-1185">Reference proteome</keyword>
<comment type="caution">
    <text evidence="1">The sequence shown here is derived from an EMBL/GenBank/DDBJ whole genome shotgun (WGS) entry which is preliminary data.</text>
</comment>
<dbReference type="Proteomes" id="UP000324222">
    <property type="component" value="Unassembled WGS sequence"/>
</dbReference>
<organism evidence="1 2">
    <name type="scientific">Portunus trituberculatus</name>
    <name type="common">Swimming crab</name>
    <name type="synonym">Neptunus trituberculatus</name>
    <dbReference type="NCBI Taxonomy" id="210409"/>
    <lineage>
        <taxon>Eukaryota</taxon>
        <taxon>Metazoa</taxon>
        <taxon>Ecdysozoa</taxon>
        <taxon>Arthropoda</taxon>
        <taxon>Crustacea</taxon>
        <taxon>Multicrustacea</taxon>
        <taxon>Malacostraca</taxon>
        <taxon>Eumalacostraca</taxon>
        <taxon>Eucarida</taxon>
        <taxon>Decapoda</taxon>
        <taxon>Pleocyemata</taxon>
        <taxon>Brachyura</taxon>
        <taxon>Eubrachyura</taxon>
        <taxon>Portunoidea</taxon>
        <taxon>Portunidae</taxon>
        <taxon>Portuninae</taxon>
        <taxon>Portunus</taxon>
    </lineage>
</organism>